<dbReference type="Gene3D" id="2.60.120.650">
    <property type="entry name" value="Cupin"/>
    <property type="match status" value="1"/>
</dbReference>
<proteinExistence type="predicted"/>
<feature type="region of interest" description="Disordered" evidence="1">
    <location>
        <begin position="334"/>
        <end position="374"/>
    </location>
</feature>
<evidence type="ECO:0000259" key="2">
    <source>
        <dbReference type="PROSITE" id="PS51184"/>
    </source>
</evidence>
<feature type="domain" description="JmjC" evidence="2">
    <location>
        <begin position="574"/>
        <end position="751"/>
    </location>
</feature>
<evidence type="ECO:0000313" key="4">
    <source>
        <dbReference type="Proteomes" id="UP000307440"/>
    </source>
</evidence>
<dbReference type="STRING" id="230819.A0A5C3KEU0"/>
<name>A0A5C3KEU0_COPMA</name>
<organism evidence="3 4">
    <name type="scientific">Coprinopsis marcescibilis</name>
    <name type="common">Agaric fungus</name>
    <name type="synonym">Psathyrella marcescibilis</name>
    <dbReference type="NCBI Taxonomy" id="230819"/>
    <lineage>
        <taxon>Eukaryota</taxon>
        <taxon>Fungi</taxon>
        <taxon>Dikarya</taxon>
        <taxon>Basidiomycota</taxon>
        <taxon>Agaricomycotina</taxon>
        <taxon>Agaricomycetes</taxon>
        <taxon>Agaricomycetidae</taxon>
        <taxon>Agaricales</taxon>
        <taxon>Agaricineae</taxon>
        <taxon>Psathyrellaceae</taxon>
        <taxon>Coprinopsis</taxon>
    </lineage>
</organism>
<feature type="region of interest" description="Disordered" evidence="1">
    <location>
        <begin position="535"/>
        <end position="559"/>
    </location>
</feature>
<feature type="compositionally biased region" description="Acidic residues" evidence="1">
    <location>
        <begin position="539"/>
        <end position="553"/>
    </location>
</feature>
<dbReference type="Proteomes" id="UP000307440">
    <property type="component" value="Unassembled WGS sequence"/>
</dbReference>
<accession>A0A5C3KEU0</accession>
<gene>
    <name evidence="3" type="ORF">FA15DRAFT_709888</name>
</gene>
<evidence type="ECO:0000256" key="1">
    <source>
        <dbReference type="SAM" id="MobiDB-lite"/>
    </source>
</evidence>
<reference evidence="3 4" key="1">
    <citation type="journal article" date="2019" name="Nat. Ecol. Evol.">
        <title>Megaphylogeny resolves global patterns of mushroom evolution.</title>
        <authorList>
            <person name="Varga T."/>
            <person name="Krizsan K."/>
            <person name="Foldi C."/>
            <person name="Dima B."/>
            <person name="Sanchez-Garcia M."/>
            <person name="Sanchez-Ramirez S."/>
            <person name="Szollosi G.J."/>
            <person name="Szarkandi J.G."/>
            <person name="Papp V."/>
            <person name="Albert L."/>
            <person name="Andreopoulos W."/>
            <person name="Angelini C."/>
            <person name="Antonin V."/>
            <person name="Barry K.W."/>
            <person name="Bougher N.L."/>
            <person name="Buchanan P."/>
            <person name="Buyck B."/>
            <person name="Bense V."/>
            <person name="Catcheside P."/>
            <person name="Chovatia M."/>
            <person name="Cooper J."/>
            <person name="Damon W."/>
            <person name="Desjardin D."/>
            <person name="Finy P."/>
            <person name="Geml J."/>
            <person name="Haridas S."/>
            <person name="Hughes K."/>
            <person name="Justo A."/>
            <person name="Karasinski D."/>
            <person name="Kautmanova I."/>
            <person name="Kiss B."/>
            <person name="Kocsube S."/>
            <person name="Kotiranta H."/>
            <person name="LaButti K.M."/>
            <person name="Lechner B.E."/>
            <person name="Liimatainen K."/>
            <person name="Lipzen A."/>
            <person name="Lukacs Z."/>
            <person name="Mihaltcheva S."/>
            <person name="Morgado L.N."/>
            <person name="Niskanen T."/>
            <person name="Noordeloos M.E."/>
            <person name="Ohm R.A."/>
            <person name="Ortiz-Santana B."/>
            <person name="Ovrebo C."/>
            <person name="Racz N."/>
            <person name="Riley R."/>
            <person name="Savchenko A."/>
            <person name="Shiryaev A."/>
            <person name="Soop K."/>
            <person name="Spirin V."/>
            <person name="Szebenyi C."/>
            <person name="Tomsovsky M."/>
            <person name="Tulloss R.E."/>
            <person name="Uehling J."/>
            <person name="Grigoriev I.V."/>
            <person name="Vagvolgyi C."/>
            <person name="Papp T."/>
            <person name="Martin F.M."/>
            <person name="Miettinen O."/>
            <person name="Hibbett D.S."/>
            <person name="Nagy L.G."/>
        </authorList>
    </citation>
    <scope>NUCLEOTIDE SEQUENCE [LARGE SCALE GENOMIC DNA]</scope>
    <source>
        <strain evidence="3 4">CBS 121175</strain>
    </source>
</reference>
<dbReference type="OrthoDB" id="3270451at2759"/>
<dbReference type="AlphaFoldDB" id="A0A5C3KEU0"/>
<evidence type="ECO:0000313" key="3">
    <source>
        <dbReference type="EMBL" id="TFK18404.1"/>
    </source>
</evidence>
<dbReference type="SUPFAM" id="SSF51197">
    <property type="entry name" value="Clavaminate synthase-like"/>
    <property type="match status" value="1"/>
</dbReference>
<sequence>MSIRVPPGRKVPCRLWLKSFPTYALPDEDKFWQQYFVEDHPMRPLAIHLDDLEAKFSQPSPHQDVHYLRSAIQYFAQEQIFEHEPFSESDPQPQKAMTDHAIRTLSKFLIVQAYMRARFPQCDITPVGDHQPSSELWRAMFPKDFDEKIIAKLSDWTRTIQNAFDIFTKDGKIKGLSEIEKDISKREQALNDAYDQTAKRVDKYNLLNNIVATACGIIGILTHDVNGLLKPQEEAAGRRTKDQQMYVATVFTPLSMLVPKLLPSKAMSNSPFLKAFQKCPRNKPKCIVDIECQLLATVAETAMGKCVFNQHFHAMFQTVRPWVNNATEWEKKWFDNQTPPSVSSSSAQKSSDKRPRADNLGGRPAKRNKTSVWSSVKDYSEEERMLLRVKLVSSEVLTQLPVVLLQGAPLSLSKNVQSRSLRINQSLPYSFYHSVGKVLHYKNHTFNPDDKEEFERFVHVARSQEKGGVPLRISDPEKSFIAVLDETQFSNMETLGLNLRSMKQLLVDCSLKQGWTFDKESFKRLAPLTRKCTMTDFELPPENDDSDDSDEDGPPDRQVTAPLSLLAEQGKRDWKERKILNCLDIPYHDRFELDNLSTDFAAFMEVSESCASMYRTWAFPTDKLCWAIAATSGAYHLSHVDSNGMWTIVECLTGTKLWIMAQPKMSNKSEFVDNPGLCPVSIEHFKKLDVGDPEADTWRWEAVLLQPGKKLYMRPNTVHAVWTLEDSICIGRHFINKSSMVESLVNMVVCLTGGRYFTNIDHPEFRPLFHKVMLFHHEVHVVGMKTENKQHLLLPTDTRDLPQLIALLLIVVMDDIFNDAFYRDENPGLTTEGICYTSYIRSVALGFVQWLDEAYAISTEADTAPKIDTFEGLFYILLGQQLACIRQANIRFRKANITTLQGKTKDLEELLQQTADLHPWAQTVYDVAFEESPTLLSPIYQLAWSSIRVVARGGISPASKGVNNYIKIGITQSTPCEKREQSLPPYLSL</sequence>
<dbReference type="PROSITE" id="PS51184">
    <property type="entry name" value="JMJC"/>
    <property type="match status" value="1"/>
</dbReference>
<protein>
    <recommendedName>
        <fullName evidence="2">JmjC domain-containing protein</fullName>
    </recommendedName>
</protein>
<dbReference type="InterPro" id="IPR003347">
    <property type="entry name" value="JmjC_dom"/>
</dbReference>
<dbReference type="EMBL" id="ML210404">
    <property type="protein sequence ID" value="TFK18404.1"/>
    <property type="molecule type" value="Genomic_DNA"/>
</dbReference>
<keyword evidence="4" id="KW-1185">Reference proteome</keyword>